<comment type="cofactor">
    <cofactor evidence="1">
        <name>FAD</name>
        <dbReference type="ChEBI" id="CHEBI:57692"/>
    </cofactor>
</comment>
<dbReference type="GO" id="GO:0016709">
    <property type="term" value="F:oxidoreductase activity, acting on paired donors, with incorporation or reduction of molecular oxygen, NAD(P)H as one donor, and incorporation of one atom of oxygen"/>
    <property type="evidence" value="ECO:0007669"/>
    <property type="project" value="UniProtKB-ARBA"/>
</dbReference>
<feature type="compositionally biased region" description="Basic and acidic residues" evidence="4">
    <location>
        <begin position="453"/>
        <end position="469"/>
    </location>
</feature>
<keyword evidence="2" id="KW-0285">Flavoprotein</keyword>
<dbReference type="Pfam" id="PF01494">
    <property type="entry name" value="FAD_binding_3"/>
    <property type="match status" value="1"/>
</dbReference>
<dbReference type="Gene3D" id="3.30.9.10">
    <property type="entry name" value="D-Amino Acid Oxidase, subunit A, domain 2"/>
    <property type="match status" value="1"/>
</dbReference>
<organism evidence="7 8">
    <name type="scientific">Streptomyces subrutilus</name>
    <dbReference type="NCBI Taxonomy" id="36818"/>
    <lineage>
        <taxon>Bacteria</taxon>
        <taxon>Bacillati</taxon>
        <taxon>Actinomycetota</taxon>
        <taxon>Actinomycetes</taxon>
        <taxon>Kitasatosporales</taxon>
        <taxon>Streptomycetaceae</taxon>
        <taxon>Streptomyces</taxon>
    </lineage>
</organism>
<dbReference type="AlphaFoldDB" id="A0A5P2UJ54"/>
<protein>
    <submittedName>
        <fullName evidence="7">FAD-dependent oxidoreductase</fullName>
    </submittedName>
    <submittedName>
        <fullName evidence="6">Monooxygenase</fullName>
    </submittedName>
</protein>
<evidence type="ECO:0000259" key="5">
    <source>
        <dbReference type="Pfam" id="PF01494"/>
    </source>
</evidence>
<evidence type="ECO:0000256" key="2">
    <source>
        <dbReference type="ARBA" id="ARBA00022630"/>
    </source>
</evidence>
<dbReference type="KEGG" id="ssub:CP968_03710"/>
<dbReference type="Proteomes" id="UP000634660">
    <property type="component" value="Unassembled WGS sequence"/>
</dbReference>
<name>A0A5P2UJ54_9ACTN</name>
<sequence length="583" mass="62581">MTELPSTGGRDVHTVRFPIATPPAAVDVLIVGAGPVGLSAAVELTARGVRVAVVDRARTATLVRAGAMGHTPRVVEHFRRWGLLRRIRAAWTYPPEWNRGIRLVTSLAGHELAPVPGPSFSGGARPGGQEALRRPQTVLQQVFLDRLREQDVSVAGGWELRTLDEDADGVLARVADVDSGEERGIRAAYVLGTDGASSTTRHLAGIGREGAHAAEKRLRLIVRTGDLSDRVGAAPSGTNIVVNAKASGFLAAVSTREWRVYAGPYPLAYEPGEEELLDVGRAAFGFDPGLELVSATTFYDATRIAGTFRRGRILLAGDAAHVRTPGGNLGEGFGDVVNLGWKLAAVLAGHAPDTLLDSYDEERRPHNRRVADHALERSRRGRATLAEIRRGGIPDDADHGPEADRRRAEIGERLRGDRLDAAGVTFDERYDRSSVIWYEPDQLDSEPRWRADHYEDDPRPGHRAPEGRVDPYGSTLHDRIGDSFALLVLGEDRAVEREFAARAAQRGLPFTVIHLTDPGARAVYGAGHVLVRPDQHVAWRGTVLPEGGAAAVLDRVLGHGAPAAASRGPLAAGGARTPKGGRP</sequence>
<dbReference type="Pfam" id="PF21274">
    <property type="entry name" value="Rng_hyd_C"/>
    <property type="match status" value="1"/>
</dbReference>
<dbReference type="EMBL" id="BMVX01000001">
    <property type="protein sequence ID" value="GGZ48094.1"/>
    <property type="molecule type" value="Genomic_DNA"/>
</dbReference>
<evidence type="ECO:0000313" key="8">
    <source>
        <dbReference type="Proteomes" id="UP000326831"/>
    </source>
</evidence>
<keyword evidence="8" id="KW-1185">Reference proteome</keyword>
<reference evidence="7 8" key="2">
    <citation type="submission" date="2017-09" db="EMBL/GenBank/DDBJ databases">
        <authorList>
            <person name="Lee N."/>
            <person name="Cho B.-K."/>
        </authorList>
    </citation>
    <scope>NUCLEOTIDE SEQUENCE [LARGE SCALE GENOMIC DNA]</scope>
    <source>
        <strain evidence="7 8">ATCC 27467</strain>
    </source>
</reference>
<dbReference type="OrthoDB" id="8670884at2"/>
<dbReference type="Proteomes" id="UP000326831">
    <property type="component" value="Chromosome"/>
</dbReference>
<evidence type="ECO:0000313" key="7">
    <source>
        <dbReference type="EMBL" id="QEU77514.1"/>
    </source>
</evidence>
<dbReference type="PANTHER" id="PTHR43004:SF19">
    <property type="entry name" value="BINDING MONOOXYGENASE, PUTATIVE (JCVI)-RELATED"/>
    <property type="match status" value="1"/>
</dbReference>
<dbReference type="EMBL" id="CP023701">
    <property type="protein sequence ID" value="QEU77514.1"/>
    <property type="molecule type" value="Genomic_DNA"/>
</dbReference>
<gene>
    <name evidence="6" type="primary">cadA</name>
    <name evidence="7" type="ORF">CP968_03710</name>
    <name evidence="6" type="ORF">GCM10010371_04350</name>
</gene>
<feature type="domain" description="FAD-binding" evidence="5">
    <location>
        <begin position="26"/>
        <end position="373"/>
    </location>
</feature>
<evidence type="ECO:0000256" key="1">
    <source>
        <dbReference type="ARBA" id="ARBA00001974"/>
    </source>
</evidence>
<dbReference type="InterPro" id="IPR036188">
    <property type="entry name" value="FAD/NAD-bd_sf"/>
</dbReference>
<reference evidence="6" key="3">
    <citation type="submission" date="2020-09" db="EMBL/GenBank/DDBJ databases">
        <authorList>
            <person name="Sun Q."/>
            <person name="Ohkuma M."/>
        </authorList>
    </citation>
    <scope>NUCLEOTIDE SEQUENCE</scope>
    <source>
        <strain evidence="6">JCM 4834</strain>
    </source>
</reference>
<dbReference type="PANTHER" id="PTHR43004">
    <property type="entry name" value="TRK SYSTEM POTASSIUM UPTAKE PROTEIN"/>
    <property type="match status" value="1"/>
</dbReference>
<dbReference type="InterPro" id="IPR002938">
    <property type="entry name" value="FAD-bd"/>
</dbReference>
<keyword evidence="6" id="KW-0503">Monooxygenase</keyword>
<feature type="compositionally biased region" description="Low complexity" evidence="4">
    <location>
        <begin position="564"/>
        <end position="576"/>
    </location>
</feature>
<evidence type="ECO:0000256" key="3">
    <source>
        <dbReference type="ARBA" id="ARBA00022827"/>
    </source>
</evidence>
<keyword evidence="6" id="KW-0560">Oxidoreductase</keyword>
<evidence type="ECO:0000313" key="6">
    <source>
        <dbReference type="EMBL" id="GGZ48094.1"/>
    </source>
</evidence>
<proteinExistence type="predicted"/>
<accession>A0A5P2UJ54</accession>
<dbReference type="InterPro" id="IPR050641">
    <property type="entry name" value="RIFMO-like"/>
</dbReference>
<dbReference type="Gene3D" id="3.40.30.120">
    <property type="match status" value="1"/>
</dbReference>
<feature type="region of interest" description="Disordered" evidence="4">
    <location>
        <begin position="564"/>
        <end position="583"/>
    </location>
</feature>
<keyword evidence="3" id="KW-0274">FAD</keyword>
<dbReference type="Gene3D" id="3.50.50.60">
    <property type="entry name" value="FAD/NAD(P)-binding domain"/>
    <property type="match status" value="1"/>
</dbReference>
<dbReference type="RefSeq" id="WP_150516611.1">
    <property type="nucleotide sequence ID" value="NZ_BMVX01000001.1"/>
</dbReference>
<evidence type="ECO:0000256" key="4">
    <source>
        <dbReference type="SAM" id="MobiDB-lite"/>
    </source>
</evidence>
<feature type="region of interest" description="Disordered" evidence="4">
    <location>
        <begin position="453"/>
        <end position="474"/>
    </location>
</feature>
<dbReference type="SUPFAM" id="SSF51905">
    <property type="entry name" value="FAD/NAD(P)-binding domain"/>
    <property type="match status" value="1"/>
</dbReference>
<dbReference type="GO" id="GO:0071949">
    <property type="term" value="F:FAD binding"/>
    <property type="evidence" value="ECO:0007669"/>
    <property type="project" value="InterPro"/>
</dbReference>
<reference evidence="6" key="1">
    <citation type="journal article" date="2014" name="Int. J. Syst. Evol. Microbiol.">
        <title>Complete genome sequence of Corynebacterium casei LMG S-19264T (=DSM 44701T), isolated from a smear-ripened cheese.</title>
        <authorList>
            <consortium name="US DOE Joint Genome Institute (JGI-PGF)"/>
            <person name="Walter F."/>
            <person name="Albersmeier A."/>
            <person name="Kalinowski J."/>
            <person name="Ruckert C."/>
        </authorList>
    </citation>
    <scope>NUCLEOTIDE SEQUENCE</scope>
    <source>
        <strain evidence="6">JCM 4834</strain>
    </source>
</reference>
<dbReference type="PRINTS" id="PR00420">
    <property type="entry name" value="RNGMNOXGNASE"/>
</dbReference>